<feature type="domain" description="POTRA" evidence="10">
    <location>
        <begin position="274"/>
        <end position="353"/>
    </location>
</feature>
<dbReference type="PROSITE" id="PS51779">
    <property type="entry name" value="POTRA"/>
    <property type="match status" value="4"/>
</dbReference>
<keyword evidence="2 8" id="KW-1134">Transmembrane beta strand</keyword>
<name>A0ABU8XKA5_9PROT</name>
<comment type="caution">
    <text evidence="11">The sequence shown here is derived from an EMBL/GenBank/DDBJ whole genome shotgun (WGS) entry which is preliminary data.</text>
</comment>
<dbReference type="RefSeq" id="WP_418157486.1">
    <property type="nucleotide sequence ID" value="NZ_JBBLZC010000001.1"/>
</dbReference>
<feature type="domain" description="POTRA" evidence="10">
    <location>
        <begin position="35"/>
        <end position="102"/>
    </location>
</feature>
<dbReference type="Gene3D" id="2.40.160.50">
    <property type="entry name" value="membrane protein fhac: a member of the omp85/tpsb transporter family"/>
    <property type="match status" value="1"/>
</dbReference>
<feature type="signal peptide" evidence="8">
    <location>
        <begin position="1"/>
        <end position="27"/>
    </location>
</feature>
<evidence type="ECO:0000259" key="10">
    <source>
        <dbReference type="PROSITE" id="PS51779"/>
    </source>
</evidence>
<dbReference type="HAMAP" id="MF_01430">
    <property type="entry name" value="OM_assembly_BamA"/>
    <property type="match status" value="1"/>
</dbReference>
<protein>
    <recommendedName>
        <fullName evidence="8 9">Outer membrane protein assembly factor BamA</fullName>
    </recommendedName>
</protein>
<dbReference type="InterPro" id="IPR039910">
    <property type="entry name" value="D15-like"/>
</dbReference>
<feature type="domain" description="POTRA" evidence="10">
    <location>
        <begin position="103"/>
        <end position="180"/>
    </location>
</feature>
<comment type="function">
    <text evidence="8">Part of the outer membrane protein assembly complex, which is involved in assembly and insertion of beta-barrel proteins into the outer membrane.</text>
</comment>
<evidence type="ECO:0000256" key="2">
    <source>
        <dbReference type="ARBA" id="ARBA00022452"/>
    </source>
</evidence>
<dbReference type="InterPro" id="IPR034746">
    <property type="entry name" value="POTRA"/>
</dbReference>
<reference evidence="11 12" key="1">
    <citation type="submission" date="2024-01" db="EMBL/GenBank/DDBJ databases">
        <title>Multi-omics insights into the function and evolution of sodium benzoate biodegradation pathways in Benzoatithermus flavus gen. nov., sp. nov. from hot spring.</title>
        <authorList>
            <person name="Hu C.-J."/>
            <person name="Li W.-J."/>
        </authorList>
    </citation>
    <scope>NUCLEOTIDE SEQUENCE [LARGE SCALE GENOMIC DNA]</scope>
    <source>
        <strain evidence="11 12">SYSU G07066</strain>
    </source>
</reference>
<keyword evidence="4 8" id="KW-0732">Signal</keyword>
<dbReference type="PANTHER" id="PTHR12815:SF23">
    <property type="entry name" value="OUTER MEMBRANE PROTEIN ASSEMBLY FACTOR BAMA"/>
    <property type="match status" value="1"/>
</dbReference>
<comment type="subcellular location">
    <subcellularLocation>
        <location evidence="8">Cell outer membrane</location>
    </subcellularLocation>
    <subcellularLocation>
        <location evidence="1">Membrane</location>
    </subcellularLocation>
</comment>
<dbReference type="PANTHER" id="PTHR12815">
    <property type="entry name" value="SORTING AND ASSEMBLY MACHINERY SAMM50 PROTEIN FAMILY MEMBER"/>
    <property type="match status" value="1"/>
</dbReference>
<feature type="domain" description="POTRA" evidence="10">
    <location>
        <begin position="356"/>
        <end position="429"/>
    </location>
</feature>
<dbReference type="EMBL" id="JBBLZC010000001">
    <property type="protein sequence ID" value="MEK0081635.1"/>
    <property type="molecule type" value="Genomic_DNA"/>
</dbReference>
<evidence type="ECO:0000256" key="7">
    <source>
        <dbReference type="ARBA" id="ARBA00023237"/>
    </source>
</evidence>
<evidence type="ECO:0000313" key="12">
    <source>
        <dbReference type="Proteomes" id="UP001375743"/>
    </source>
</evidence>
<feature type="chain" id="PRO_5044939232" description="Outer membrane protein assembly factor BamA" evidence="8">
    <location>
        <begin position="28"/>
        <end position="764"/>
    </location>
</feature>
<evidence type="ECO:0000256" key="3">
    <source>
        <dbReference type="ARBA" id="ARBA00022692"/>
    </source>
</evidence>
<comment type="subunit">
    <text evidence="8">Part of the Bam complex.</text>
</comment>
<evidence type="ECO:0000256" key="6">
    <source>
        <dbReference type="ARBA" id="ARBA00023136"/>
    </source>
</evidence>
<dbReference type="NCBIfam" id="TIGR03303">
    <property type="entry name" value="OM_YaeT"/>
    <property type="match status" value="1"/>
</dbReference>
<comment type="similarity">
    <text evidence="8">Belongs to the BamA family.</text>
</comment>
<keyword evidence="5 8" id="KW-0677">Repeat</keyword>
<gene>
    <name evidence="8 11" type="primary">bamA</name>
    <name evidence="11" type="ORF">U1T56_00600</name>
</gene>
<dbReference type="PIRSF" id="PIRSF006076">
    <property type="entry name" value="OM_assembly_OMP85"/>
    <property type="match status" value="1"/>
</dbReference>
<sequence precursor="true">MMGFRRLSLVGAAVALLVLQPGLPVLAQQQQESGGVIRRIVVEGNQRIEPSTVESYLAVRPGDPFDPQKLDESLKSLFATGLFDDVSLDRQGDTLVVKVVENPIINRIAFEGNKRLDDKTLEAEIQLRPRVVYTRARVQNAVNRILELYRRNGRYAAKVEPKIIELDQNRVDLVFEISEGPVTRVGGIAFIGNEKFSDSTLRGVVQTKESAWYRFFTSDDTYDPDRLSFDQELLRRFYYARGYADFQVVSAVAELTPDGQEFFITFTVEEGPQYKFGKIDIDTTLRDLSPDQLRQFVETRSGEIYNADQIEATIQKLTDEVGRLGYAFVNIDPKVTKHRDDLTIDLTYAINEGPRVYVERIDIEGNVRTLDEVIRREFRLAEGDAFNTALLRRSQQRLRNLGFFETVDIKTEPGSAPDKIVIKTKVTERSTGELSFGAGYSTQDGVLGDVRLRERNLLGRGQDLTANFTVSQRRQNIEFSFTEPYFLERDLAAGFDIFRSRTDFQSEASFDETSTGGTLRLGYPLTENLRHAVRYTYRVDDIHNVDRDASIFIRQEEGGRSTSLVGQTFTYDRRDVRFLPSEGYYLRLDQDVAGLGGDNRFLRHEGRADFYYPFFPDVVLNLGASAGYIFGFGGEDVHLANRFFIGGNTLRGFRFGGIGPRDKETDDKLGGNLYYVGTAELRFPLGLPSELRIFGRTFVDAGTLEDIDVSGPTLDENKGLRASAGVGLSWLSPLGPLSIDVSQPFLKQSHDETEVFRLSFGTRF</sequence>
<evidence type="ECO:0000256" key="4">
    <source>
        <dbReference type="ARBA" id="ARBA00022729"/>
    </source>
</evidence>
<keyword evidence="12" id="KW-1185">Reference proteome</keyword>
<evidence type="ECO:0000256" key="5">
    <source>
        <dbReference type="ARBA" id="ARBA00022737"/>
    </source>
</evidence>
<keyword evidence="7 8" id="KW-0998">Cell outer membrane</keyword>
<keyword evidence="6 8" id="KW-0472">Membrane</keyword>
<dbReference type="Pfam" id="PF07244">
    <property type="entry name" value="POTRA"/>
    <property type="match status" value="5"/>
</dbReference>
<accession>A0ABU8XKA5</accession>
<dbReference type="InterPro" id="IPR023707">
    <property type="entry name" value="OM_assembly_BamA"/>
</dbReference>
<evidence type="ECO:0000313" key="11">
    <source>
        <dbReference type="EMBL" id="MEK0081635.1"/>
    </source>
</evidence>
<evidence type="ECO:0000256" key="1">
    <source>
        <dbReference type="ARBA" id="ARBA00004370"/>
    </source>
</evidence>
<evidence type="ECO:0000256" key="8">
    <source>
        <dbReference type="HAMAP-Rule" id="MF_01430"/>
    </source>
</evidence>
<keyword evidence="3 8" id="KW-0812">Transmembrane</keyword>
<dbReference type="Gene3D" id="3.10.20.310">
    <property type="entry name" value="membrane protein fhac"/>
    <property type="match status" value="5"/>
</dbReference>
<dbReference type="InterPro" id="IPR010827">
    <property type="entry name" value="BamA/TamA_POTRA"/>
</dbReference>
<dbReference type="Proteomes" id="UP001375743">
    <property type="component" value="Unassembled WGS sequence"/>
</dbReference>
<organism evidence="11 12">
    <name type="scientific">Benzoatithermus flavus</name>
    <dbReference type="NCBI Taxonomy" id="3108223"/>
    <lineage>
        <taxon>Bacteria</taxon>
        <taxon>Pseudomonadati</taxon>
        <taxon>Pseudomonadota</taxon>
        <taxon>Alphaproteobacteria</taxon>
        <taxon>Geminicoccales</taxon>
        <taxon>Geminicoccaceae</taxon>
        <taxon>Benzoatithermus</taxon>
    </lineage>
</organism>
<evidence type="ECO:0000256" key="9">
    <source>
        <dbReference type="NCBIfam" id="TIGR03303"/>
    </source>
</evidence>
<proteinExistence type="inferred from homology"/>
<dbReference type="Pfam" id="PF01103">
    <property type="entry name" value="Omp85"/>
    <property type="match status" value="1"/>
</dbReference>
<dbReference type="InterPro" id="IPR000184">
    <property type="entry name" value="Bac_surfAg_D15"/>
</dbReference>